<comment type="caution">
    <text evidence="13">The sequence shown here is derived from an EMBL/GenBank/DDBJ whole genome shotgun (WGS) entry which is preliminary data.</text>
</comment>
<evidence type="ECO:0000259" key="12">
    <source>
        <dbReference type="SMART" id="SM01420"/>
    </source>
</evidence>
<dbReference type="InterPro" id="IPR002153">
    <property type="entry name" value="TRPC_channel"/>
</dbReference>
<keyword evidence="7" id="KW-0406">Ion transport</keyword>
<dbReference type="InterPro" id="IPR036770">
    <property type="entry name" value="Ankyrin_rpt-contain_sf"/>
</dbReference>
<comment type="subcellular location">
    <subcellularLocation>
        <location evidence="1">Membrane</location>
        <topology evidence="1">Multi-pass membrane protein</topology>
    </subcellularLocation>
</comment>
<evidence type="ECO:0000256" key="3">
    <source>
        <dbReference type="ARBA" id="ARBA00022692"/>
    </source>
</evidence>
<keyword evidence="4" id="KW-0677">Repeat</keyword>
<dbReference type="Proteomes" id="UP000245119">
    <property type="component" value="Linkage Group LG1"/>
</dbReference>
<protein>
    <recommendedName>
        <fullName evidence="12">Transient receptor ion channel domain-containing protein</fullName>
    </recommendedName>
</protein>
<evidence type="ECO:0000256" key="7">
    <source>
        <dbReference type="ARBA" id="ARBA00023065"/>
    </source>
</evidence>
<dbReference type="InterPro" id="IPR002110">
    <property type="entry name" value="Ankyrin_rpt"/>
</dbReference>
<accession>A0A2T7Q036</accession>
<evidence type="ECO:0000256" key="5">
    <source>
        <dbReference type="ARBA" id="ARBA00022989"/>
    </source>
</evidence>
<feature type="transmembrane region" description="Helical" evidence="11">
    <location>
        <begin position="812"/>
        <end position="833"/>
    </location>
</feature>
<dbReference type="PRINTS" id="PR01097">
    <property type="entry name" value="TRNSRECEPTRP"/>
</dbReference>
<evidence type="ECO:0000256" key="9">
    <source>
        <dbReference type="ARBA" id="ARBA00023303"/>
    </source>
</evidence>
<organism evidence="13 14">
    <name type="scientific">Pomacea canaliculata</name>
    <name type="common">Golden apple snail</name>
    <dbReference type="NCBI Taxonomy" id="400727"/>
    <lineage>
        <taxon>Eukaryota</taxon>
        <taxon>Metazoa</taxon>
        <taxon>Spiralia</taxon>
        <taxon>Lophotrochozoa</taxon>
        <taxon>Mollusca</taxon>
        <taxon>Gastropoda</taxon>
        <taxon>Caenogastropoda</taxon>
        <taxon>Architaenioglossa</taxon>
        <taxon>Ampullarioidea</taxon>
        <taxon>Ampullariidae</taxon>
        <taxon>Pomacea</taxon>
    </lineage>
</organism>
<dbReference type="PANTHER" id="PTHR10117:SF54">
    <property type="entry name" value="TRANSIENT RECEPTOR POTENTIAL-GAMMA PROTEIN"/>
    <property type="match status" value="1"/>
</dbReference>
<dbReference type="OrthoDB" id="2373987at2759"/>
<keyword evidence="14" id="KW-1185">Reference proteome</keyword>
<feature type="transmembrane region" description="Helical" evidence="11">
    <location>
        <begin position="555"/>
        <end position="573"/>
    </location>
</feature>
<dbReference type="SUPFAM" id="SSF48403">
    <property type="entry name" value="Ankyrin repeat"/>
    <property type="match status" value="1"/>
</dbReference>
<gene>
    <name evidence="13" type="ORF">C0Q70_01637</name>
</gene>
<dbReference type="Gene3D" id="1.25.40.20">
    <property type="entry name" value="Ankyrin repeat-containing domain"/>
    <property type="match status" value="1"/>
</dbReference>
<feature type="region of interest" description="Disordered" evidence="10">
    <location>
        <begin position="967"/>
        <end position="1051"/>
    </location>
</feature>
<evidence type="ECO:0000256" key="2">
    <source>
        <dbReference type="ARBA" id="ARBA00022448"/>
    </source>
</evidence>
<dbReference type="Pfam" id="PF00520">
    <property type="entry name" value="Ion_trans"/>
    <property type="match status" value="1"/>
</dbReference>
<keyword evidence="6" id="KW-0040">ANK repeat</keyword>
<dbReference type="GO" id="GO:0005886">
    <property type="term" value="C:plasma membrane"/>
    <property type="evidence" value="ECO:0007669"/>
    <property type="project" value="TreeGrafter"/>
</dbReference>
<dbReference type="SMART" id="SM01420">
    <property type="entry name" value="TRP_2"/>
    <property type="match status" value="1"/>
</dbReference>
<evidence type="ECO:0000256" key="4">
    <source>
        <dbReference type="ARBA" id="ARBA00022737"/>
    </source>
</evidence>
<evidence type="ECO:0000256" key="10">
    <source>
        <dbReference type="SAM" id="MobiDB-lite"/>
    </source>
</evidence>
<feature type="region of interest" description="Disordered" evidence="10">
    <location>
        <begin position="1155"/>
        <end position="1225"/>
    </location>
</feature>
<dbReference type="GO" id="GO:0015279">
    <property type="term" value="F:store-operated calcium channel activity"/>
    <property type="evidence" value="ECO:0007669"/>
    <property type="project" value="TreeGrafter"/>
</dbReference>
<dbReference type="GO" id="GO:0034703">
    <property type="term" value="C:cation channel complex"/>
    <property type="evidence" value="ECO:0007669"/>
    <property type="project" value="TreeGrafter"/>
</dbReference>
<feature type="compositionally biased region" description="Polar residues" evidence="10">
    <location>
        <begin position="1179"/>
        <end position="1198"/>
    </location>
</feature>
<keyword evidence="5 11" id="KW-1133">Transmembrane helix</keyword>
<proteinExistence type="predicted"/>
<dbReference type="Pfam" id="PF08344">
    <property type="entry name" value="TRP_2"/>
    <property type="match status" value="1"/>
</dbReference>
<dbReference type="EMBL" id="PZQS01000001">
    <property type="protein sequence ID" value="PVD39010.1"/>
    <property type="molecule type" value="Genomic_DNA"/>
</dbReference>
<evidence type="ECO:0000256" key="6">
    <source>
        <dbReference type="ARBA" id="ARBA00023043"/>
    </source>
</evidence>
<feature type="compositionally biased region" description="Basic residues" evidence="10">
    <location>
        <begin position="1032"/>
        <end position="1046"/>
    </location>
</feature>
<reference evidence="13 14" key="1">
    <citation type="submission" date="2018-04" db="EMBL/GenBank/DDBJ databases">
        <title>The genome of golden apple snail Pomacea canaliculata provides insight into stress tolerance and invasive adaptation.</title>
        <authorList>
            <person name="Liu C."/>
            <person name="Liu B."/>
            <person name="Ren Y."/>
            <person name="Zhang Y."/>
            <person name="Wang H."/>
            <person name="Li S."/>
            <person name="Jiang F."/>
            <person name="Yin L."/>
            <person name="Zhang G."/>
            <person name="Qian W."/>
            <person name="Fan W."/>
        </authorList>
    </citation>
    <scope>NUCLEOTIDE SEQUENCE [LARGE SCALE GENOMIC DNA]</scope>
    <source>
        <strain evidence="13">SZHN2017</strain>
        <tissue evidence="13">Muscle</tissue>
    </source>
</reference>
<dbReference type="GO" id="GO:0070679">
    <property type="term" value="F:inositol 1,4,5 trisphosphate binding"/>
    <property type="evidence" value="ECO:0007669"/>
    <property type="project" value="TreeGrafter"/>
</dbReference>
<dbReference type="AlphaFoldDB" id="A0A2T7Q036"/>
<dbReference type="GO" id="GO:0051480">
    <property type="term" value="P:regulation of cytosolic calcium ion concentration"/>
    <property type="evidence" value="ECO:0007669"/>
    <property type="project" value="TreeGrafter"/>
</dbReference>
<evidence type="ECO:0000256" key="8">
    <source>
        <dbReference type="ARBA" id="ARBA00023136"/>
    </source>
</evidence>
<evidence type="ECO:0000313" key="14">
    <source>
        <dbReference type="Proteomes" id="UP000245119"/>
    </source>
</evidence>
<keyword evidence="2" id="KW-0813">Transport</keyword>
<dbReference type="SMART" id="SM00248">
    <property type="entry name" value="ANK"/>
    <property type="match status" value="2"/>
</dbReference>
<feature type="domain" description="Transient receptor ion channel" evidence="12">
    <location>
        <begin position="269"/>
        <end position="331"/>
    </location>
</feature>
<feature type="transmembrane region" description="Helical" evidence="11">
    <location>
        <begin position="419"/>
        <end position="439"/>
    </location>
</feature>
<feature type="transmembrane region" description="Helical" evidence="11">
    <location>
        <begin position="680"/>
        <end position="702"/>
    </location>
</feature>
<sequence>MTMGSNKDFRCQPALAHLLQVATRQAMHTSQVQGPHRIQTVFSGDSHWYGPTTKYLPVDPEEDSFISSEGDISLLQEGYHEKEHSVLFKDLVLRSGYAQCSEKQILLGKIFEQLTDEERVFLNAAYLGDVGIVRQSLEESAESSLSVNCVDYMGRNALHLAIDSEKLDIIEILLDNLSFNCIEEALLHAISKGATKIVKIIIEHPNFMAGEDRLRRMGGGEAFFRTEEKSQFPPDITPLILAAHYNNHEIIQMFLSRNHTIEKPHPISCKCSDCVTKQNYDSLKRSRSRLNAYRALASPAYMALSSPDPIMTTFELRQEMMKLAEVEKEFKSEYLGMVEQCMNFACELMDLCRGTQEVEAVLSESGEAAERDPLARLKMAIRYEEKKFVAHPNCQQHMTSIWYGSEMGFLQSLNGLMQLIYLFLFIPVIPFLCVSYVFVPSGKIGAIMRCPVTKFITHTTSHMCFLVLLAAATFRITESDVTLTDTSELHDARYASLEIEEKVQSLLKETLRPASTLITHVQICIVFWILGLLWIECKQIYNSGARSYITDYYNTMDFGVLSMYLSSYVLRFFTEYKVSEADRFFNGTFMARKYLMQENYTLFDLHIARIKESRNSPHHYFMEASRFQWEPYDPEIVSDALFAIANVISFARTTWLMPAFEVLGPLQISLGRMIGDITRFMVLFTLVLFAFMVGLHNLYWYYGSQKVKMDLNGTLVSVHAAKAFQGLKQTFSSLFWSMFGLISISDISVTHPSPAGVRHCLALDCDRTKIYCTEGGAPGEDATNAGNVFVGLVFHRNTNALTESSTSLVETVGMYLFGIYHVVIIIVLINMLIAMMSHSFEDIQTDCDVEWKFARTKLWLNYMDEGSTLPVPFNMLPTPKSFFYGWQSAKELFCKADNILHYGKGRKQTFLKAILWFSSSDLSTDRPTQRRETVCKTLELKPDETSYTDIMHRLVKRYLFKLERAKDEKENVKDGHGNLRGEEVEIWDPTAEGEPPPPLPDTPSRIPYATPPIAEEEEEPPPERKLGTRGSFKGKRKNTSRQHPRRTSAGSVPLATTLAIPQLDAIQRSQKLLDVRLQHLQANSRENNRMMDDVEFIRRLMTENQKALCNVVQALANIQGEIVNLAQCLRPTPRTQPQTQTVKTSQTAAIATPATSPTAVMPNAGINQHQPSIHHHYHQSQPPVANAVSPGNRSNAVGGQTPAGSSSSSSAKKRGSGPDEDESKV</sequence>
<dbReference type="InterPro" id="IPR013555">
    <property type="entry name" value="TRP_dom"/>
</dbReference>
<evidence type="ECO:0000256" key="1">
    <source>
        <dbReference type="ARBA" id="ARBA00004141"/>
    </source>
</evidence>
<keyword evidence="8 11" id="KW-0472">Membrane</keyword>
<evidence type="ECO:0000313" key="13">
    <source>
        <dbReference type="EMBL" id="PVD39010.1"/>
    </source>
</evidence>
<keyword evidence="3 11" id="KW-0812">Transmembrane</keyword>
<keyword evidence="9" id="KW-0407">Ion channel</keyword>
<feature type="transmembrane region" description="Helical" evidence="11">
    <location>
        <begin position="517"/>
        <end position="535"/>
    </location>
</feature>
<dbReference type="Pfam" id="PF12796">
    <property type="entry name" value="Ank_2"/>
    <property type="match status" value="1"/>
</dbReference>
<feature type="compositionally biased region" description="Low complexity" evidence="10">
    <location>
        <begin position="1002"/>
        <end position="1013"/>
    </location>
</feature>
<evidence type="ECO:0000256" key="11">
    <source>
        <dbReference type="SAM" id="Phobius"/>
    </source>
</evidence>
<feature type="compositionally biased region" description="Basic and acidic residues" evidence="10">
    <location>
        <begin position="967"/>
        <end position="983"/>
    </location>
</feature>
<name>A0A2T7Q036_POMCA</name>
<dbReference type="InterPro" id="IPR005821">
    <property type="entry name" value="Ion_trans_dom"/>
</dbReference>
<dbReference type="Pfam" id="PF00023">
    <property type="entry name" value="Ank"/>
    <property type="match status" value="1"/>
</dbReference>
<dbReference type="PANTHER" id="PTHR10117">
    <property type="entry name" value="TRANSIENT RECEPTOR POTENTIAL CHANNEL"/>
    <property type="match status" value="1"/>
</dbReference>